<dbReference type="PROSITE" id="PS00086">
    <property type="entry name" value="CYTOCHROME_P450"/>
    <property type="match status" value="1"/>
</dbReference>
<evidence type="ECO:0000256" key="8">
    <source>
        <dbReference type="PIRSR" id="PIRSR602401-1"/>
    </source>
</evidence>
<comment type="similarity">
    <text evidence="2 9">Belongs to the cytochrome P450 family.</text>
</comment>
<dbReference type="GO" id="GO:0004497">
    <property type="term" value="F:monooxygenase activity"/>
    <property type="evidence" value="ECO:0007669"/>
    <property type="project" value="UniProtKB-KW"/>
</dbReference>
<dbReference type="PANTHER" id="PTHR24292:SF54">
    <property type="entry name" value="CYP9F3-RELATED"/>
    <property type="match status" value="1"/>
</dbReference>
<sequence>MLMALLIVSSLVILLLVYIWWERRPFAHIPGVTQLGAMSLFSIPFIHKYIPHQEGGALDQLYENGFVKDGVLRITAFNASRIYISDADLIKDITLTRAKQFPKPPIYKMLDIWGSNIVSANGDVWKKHRMVADPAFAENHMNYLVQESAKSVLLCIKRMEMKRSNSKLVMDPVADMQDVTLDIIGKVAFGYDLEIFNPRKAKAPHELTFEEALKTTTTLGILVGGLLPSWSKRFFPQTTLALKETEAYMMELINHRLNHLHDVNKHDLLSLLVSSNAEQIKETSLTNQELVSDVFVFLIAGHETSATTLTWMLYELALNKRVQDKMYNEADKVLTGLDVSDMDAGTYDKLVYTKYAVTETLRKRPPVKMIPKMTKSDTMIGKYFVPKNTQINLNVFNIQLNEKYWPDAYTFKPERFDPESSEYHKVKSCAFLPFSLGARKCIGSKFSEVETCILIAYIVLHYEICIPKDDAYMNTKEVLKGRISTESRITSRPCNLKIEFKKRAK</sequence>
<organism evidence="10 12">
    <name type="scientific">Acrasis kona</name>
    <dbReference type="NCBI Taxonomy" id="1008807"/>
    <lineage>
        <taxon>Eukaryota</taxon>
        <taxon>Discoba</taxon>
        <taxon>Heterolobosea</taxon>
        <taxon>Tetramitia</taxon>
        <taxon>Eutetramitia</taxon>
        <taxon>Acrasidae</taxon>
        <taxon>Acrasis</taxon>
    </lineage>
</organism>
<dbReference type="InterPro" id="IPR050476">
    <property type="entry name" value="Insect_CytP450_Detox"/>
</dbReference>
<keyword evidence="4 8" id="KW-0479">Metal-binding</keyword>
<evidence type="ECO:0000256" key="7">
    <source>
        <dbReference type="ARBA" id="ARBA00023033"/>
    </source>
</evidence>
<evidence type="ECO:0000256" key="1">
    <source>
        <dbReference type="ARBA" id="ARBA00001971"/>
    </source>
</evidence>
<dbReference type="Proteomes" id="UP001431209">
    <property type="component" value="Unassembled WGS sequence"/>
</dbReference>
<feature type="binding site" description="axial binding residue" evidence="8">
    <location>
        <position position="441"/>
    </location>
    <ligand>
        <name>heme</name>
        <dbReference type="ChEBI" id="CHEBI:30413"/>
    </ligand>
    <ligandPart>
        <name>Fe</name>
        <dbReference type="ChEBI" id="CHEBI:18248"/>
    </ligandPart>
</feature>
<keyword evidence="6 8" id="KW-0408">Iron</keyword>
<evidence type="ECO:0000256" key="6">
    <source>
        <dbReference type="ARBA" id="ARBA00023004"/>
    </source>
</evidence>
<evidence type="ECO:0000256" key="5">
    <source>
        <dbReference type="ARBA" id="ARBA00023002"/>
    </source>
</evidence>
<dbReference type="InterPro" id="IPR001128">
    <property type="entry name" value="Cyt_P450"/>
</dbReference>
<evidence type="ECO:0000256" key="2">
    <source>
        <dbReference type="ARBA" id="ARBA00010617"/>
    </source>
</evidence>
<dbReference type="EMBL" id="JAOPGA020001336">
    <property type="protein sequence ID" value="KAL0487390.1"/>
    <property type="molecule type" value="Genomic_DNA"/>
</dbReference>
<keyword evidence="12" id="KW-1185">Reference proteome</keyword>
<reference evidence="10 12" key="1">
    <citation type="submission" date="2024-03" db="EMBL/GenBank/DDBJ databases">
        <title>The Acrasis kona genome and developmental transcriptomes reveal deep origins of eukaryotic multicellular pathways.</title>
        <authorList>
            <person name="Sheikh S."/>
            <person name="Fu C.-J."/>
            <person name="Brown M.W."/>
            <person name="Baldauf S.L."/>
        </authorList>
    </citation>
    <scope>NUCLEOTIDE SEQUENCE [LARGE SCALE GENOMIC DNA]</scope>
    <source>
        <strain evidence="10 12">ATCC MYA-3509</strain>
    </source>
</reference>
<evidence type="ECO:0000256" key="4">
    <source>
        <dbReference type="ARBA" id="ARBA00022723"/>
    </source>
</evidence>
<evidence type="ECO:0000256" key="9">
    <source>
        <dbReference type="RuleBase" id="RU000461"/>
    </source>
</evidence>
<name>A0AAW2ZD70_9EUKA</name>
<dbReference type="GO" id="GO:0020037">
    <property type="term" value="F:heme binding"/>
    <property type="evidence" value="ECO:0007669"/>
    <property type="project" value="InterPro"/>
</dbReference>
<evidence type="ECO:0000313" key="12">
    <source>
        <dbReference type="Proteomes" id="UP001431209"/>
    </source>
</evidence>
<dbReference type="InterPro" id="IPR002401">
    <property type="entry name" value="Cyt_P450_E_grp-I"/>
</dbReference>
<gene>
    <name evidence="10" type="ORF">AKO1_000797</name>
    <name evidence="11" type="ORF">AKO1_013554</name>
</gene>
<evidence type="ECO:0000313" key="10">
    <source>
        <dbReference type="EMBL" id="KAL0487390.1"/>
    </source>
</evidence>
<dbReference type="Gene3D" id="1.10.630.10">
    <property type="entry name" value="Cytochrome P450"/>
    <property type="match status" value="1"/>
</dbReference>
<proteinExistence type="inferred from homology"/>
<accession>A0AAW2ZD70</accession>
<protein>
    <submittedName>
        <fullName evidence="10">Cyp4x1</fullName>
    </submittedName>
    <submittedName>
        <fullName evidence="11">Cytochrome P450</fullName>
    </submittedName>
</protein>
<dbReference type="GO" id="GO:0005506">
    <property type="term" value="F:iron ion binding"/>
    <property type="evidence" value="ECO:0007669"/>
    <property type="project" value="InterPro"/>
</dbReference>
<dbReference type="Pfam" id="PF00067">
    <property type="entry name" value="p450"/>
    <property type="match status" value="1"/>
</dbReference>
<dbReference type="GO" id="GO:0016705">
    <property type="term" value="F:oxidoreductase activity, acting on paired donors, with incorporation or reduction of molecular oxygen"/>
    <property type="evidence" value="ECO:0007669"/>
    <property type="project" value="InterPro"/>
</dbReference>
<dbReference type="InterPro" id="IPR017972">
    <property type="entry name" value="Cyt_P450_CS"/>
</dbReference>
<keyword evidence="7 9" id="KW-0503">Monooxygenase</keyword>
<dbReference type="PANTHER" id="PTHR24292">
    <property type="entry name" value="CYTOCHROME P450"/>
    <property type="match status" value="1"/>
</dbReference>
<dbReference type="AlphaFoldDB" id="A0AAW2ZD70"/>
<keyword evidence="5 9" id="KW-0560">Oxidoreductase</keyword>
<keyword evidence="3 8" id="KW-0349">Heme</keyword>
<evidence type="ECO:0000313" key="11">
    <source>
        <dbReference type="EMBL" id="KAL0488860.1"/>
    </source>
</evidence>
<comment type="cofactor">
    <cofactor evidence="1 8">
        <name>heme</name>
        <dbReference type="ChEBI" id="CHEBI:30413"/>
    </cofactor>
</comment>
<evidence type="ECO:0000256" key="3">
    <source>
        <dbReference type="ARBA" id="ARBA00022617"/>
    </source>
</evidence>
<dbReference type="InterPro" id="IPR036396">
    <property type="entry name" value="Cyt_P450_sf"/>
</dbReference>
<dbReference type="EMBL" id="JAOPGA020001485">
    <property type="protein sequence ID" value="KAL0488860.1"/>
    <property type="molecule type" value="Genomic_DNA"/>
</dbReference>
<dbReference type="PRINTS" id="PR00463">
    <property type="entry name" value="EP450I"/>
</dbReference>
<comment type="caution">
    <text evidence="10">The sequence shown here is derived from an EMBL/GenBank/DDBJ whole genome shotgun (WGS) entry which is preliminary data.</text>
</comment>
<dbReference type="PRINTS" id="PR00385">
    <property type="entry name" value="P450"/>
</dbReference>
<dbReference type="SUPFAM" id="SSF48264">
    <property type="entry name" value="Cytochrome P450"/>
    <property type="match status" value="1"/>
</dbReference>